<feature type="transmembrane region" description="Helical" evidence="8">
    <location>
        <begin position="241"/>
        <end position="258"/>
    </location>
</feature>
<keyword evidence="5 8" id="KW-1133">Transmembrane helix</keyword>
<dbReference type="InterPro" id="IPR011701">
    <property type="entry name" value="MFS"/>
</dbReference>
<name>A0A1H9FVD5_9HYPH</name>
<feature type="transmembrane region" description="Helical" evidence="8">
    <location>
        <begin position="278"/>
        <end position="302"/>
    </location>
</feature>
<evidence type="ECO:0000256" key="1">
    <source>
        <dbReference type="ARBA" id="ARBA00004651"/>
    </source>
</evidence>
<dbReference type="NCBIfam" id="TIGR00711">
    <property type="entry name" value="efflux_EmrB"/>
    <property type="match status" value="1"/>
</dbReference>
<evidence type="ECO:0000256" key="3">
    <source>
        <dbReference type="ARBA" id="ARBA00022475"/>
    </source>
</evidence>
<dbReference type="Gene3D" id="1.20.1720.10">
    <property type="entry name" value="Multidrug resistance protein D"/>
    <property type="match status" value="1"/>
</dbReference>
<dbReference type="STRING" id="1855383.SAMN05216548_104223"/>
<dbReference type="OrthoDB" id="9812221at2"/>
<evidence type="ECO:0000259" key="9">
    <source>
        <dbReference type="PROSITE" id="PS50850"/>
    </source>
</evidence>
<dbReference type="CDD" id="cd17502">
    <property type="entry name" value="MFS_Azr1_MDR_like"/>
    <property type="match status" value="1"/>
</dbReference>
<dbReference type="SUPFAM" id="SSF103473">
    <property type="entry name" value="MFS general substrate transporter"/>
    <property type="match status" value="1"/>
</dbReference>
<dbReference type="GO" id="GO:0022857">
    <property type="term" value="F:transmembrane transporter activity"/>
    <property type="evidence" value="ECO:0007669"/>
    <property type="project" value="InterPro"/>
</dbReference>
<evidence type="ECO:0000256" key="7">
    <source>
        <dbReference type="SAM" id="MobiDB-lite"/>
    </source>
</evidence>
<feature type="transmembrane region" description="Helical" evidence="8">
    <location>
        <begin position="343"/>
        <end position="362"/>
    </location>
</feature>
<evidence type="ECO:0000256" key="2">
    <source>
        <dbReference type="ARBA" id="ARBA00022448"/>
    </source>
</evidence>
<dbReference type="PANTHER" id="PTHR23501">
    <property type="entry name" value="MAJOR FACILITATOR SUPERFAMILY"/>
    <property type="match status" value="1"/>
</dbReference>
<dbReference type="Pfam" id="PF07690">
    <property type="entry name" value="MFS_1"/>
    <property type="match status" value="1"/>
</dbReference>
<dbReference type="AlphaFoldDB" id="A0A1H9FVD5"/>
<dbReference type="RefSeq" id="WP_092496084.1">
    <property type="nucleotide sequence ID" value="NZ_FOFG01000004.1"/>
</dbReference>
<dbReference type="PROSITE" id="PS50850">
    <property type="entry name" value="MFS"/>
    <property type="match status" value="1"/>
</dbReference>
<dbReference type="Gene3D" id="1.20.1250.20">
    <property type="entry name" value="MFS general substrate transporter like domains"/>
    <property type="match status" value="1"/>
</dbReference>
<feature type="transmembrane region" description="Helical" evidence="8">
    <location>
        <begin position="21"/>
        <end position="46"/>
    </location>
</feature>
<evidence type="ECO:0000313" key="10">
    <source>
        <dbReference type="EMBL" id="SEQ41881.1"/>
    </source>
</evidence>
<dbReference type="PANTHER" id="PTHR23501:SF197">
    <property type="entry name" value="COMD"/>
    <property type="match status" value="1"/>
</dbReference>
<comment type="subcellular location">
    <subcellularLocation>
        <location evidence="1">Cell membrane</location>
        <topology evidence="1">Multi-pass membrane protein</topology>
    </subcellularLocation>
</comment>
<dbReference type="InterPro" id="IPR004638">
    <property type="entry name" value="EmrB-like"/>
</dbReference>
<keyword evidence="6 8" id="KW-0472">Membrane</keyword>
<protein>
    <submittedName>
        <fullName evidence="10">Drug resistance transporter, EmrB/QacA subfamily</fullName>
    </submittedName>
</protein>
<dbReference type="GO" id="GO:0005886">
    <property type="term" value="C:plasma membrane"/>
    <property type="evidence" value="ECO:0007669"/>
    <property type="project" value="UniProtKB-SubCell"/>
</dbReference>
<dbReference type="PRINTS" id="PR01036">
    <property type="entry name" value="TCRTETB"/>
</dbReference>
<dbReference type="FunFam" id="1.20.1720.10:FF:000004">
    <property type="entry name" value="EmrB/QacA family drug resistance transporter"/>
    <property type="match status" value="1"/>
</dbReference>
<gene>
    <name evidence="10" type="ORF">SAMN05216548_104223</name>
</gene>
<dbReference type="EMBL" id="FOFG01000004">
    <property type="protein sequence ID" value="SEQ41881.1"/>
    <property type="molecule type" value="Genomic_DNA"/>
</dbReference>
<keyword evidence="11" id="KW-1185">Reference proteome</keyword>
<dbReference type="Proteomes" id="UP000199647">
    <property type="component" value="Unassembled WGS sequence"/>
</dbReference>
<evidence type="ECO:0000313" key="11">
    <source>
        <dbReference type="Proteomes" id="UP000199647"/>
    </source>
</evidence>
<feature type="transmembrane region" description="Helical" evidence="8">
    <location>
        <begin position="209"/>
        <end position="229"/>
    </location>
</feature>
<feature type="transmembrane region" description="Helical" evidence="8">
    <location>
        <begin position="114"/>
        <end position="135"/>
    </location>
</feature>
<feature type="transmembrane region" description="Helical" evidence="8">
    <location>
        <begin position="58"/>
        <end position="77"/>
    </location>
</feature>
<proteinExistence type="predicted"/>
<sequence>MSDRTITSETAPTAVPERQPVGIIIAALLLVMFLGALDQTIVSTALPTIVGELGGLEHLSWVVTAYMLATTVVTPLYGKLGDLYGRKLVLQSAIVLFLVGSALCGFSRNMGELIAFRAVQGLGGGGLMVTAMAVVGDILPPRERGRYQGLFGGVFGLSTVIGPLIGGFFVDHLSWRWIFYVNLPVGVLALAVIASVFRATRVTRRPSIDYAGTACLAGALSAVVLFTSLGGTTLAWSSRPILGLIAVAVVLGALFIVAERRASEPVLPLALFGNRIFLISSVVSGIVGLAMFGSVSFMPLFLQVVKAESPLRSGLQLTPMMAGVLVSSITAGQIISRTGRYKLFPVAGTAVMALALFLLSRLSAATGVWTASGYMLILGLGLGMVMQVLVLAVQNAVPYHELGVATSGVTLFRSMGGSLGVSLFGAIFSNQLENQLASHFPAGTPLPAATDPAALARLPAALRTLYIEGFALALGPVFLSAAIIAACALIFTLFLREIPLRQTARADGVAESFAMPATRRPWRNCSASCCGSSSVKTAGSSTMRWPGGLGSTSRRRKSGCWRGSSIQESRTKRALFPPRQWRHR</sequence>
<organism evidence="10 11">
    <name type="scientific">Faunimonas pinastri</name>
    <dbReference type="NCBI Taxonomy" id="1855383"/>
    <lineage>
        <taxon>Bacteria</taxon>
        <taxon>Pseudomonadati</taxon>
        <taxon>Pseudomonadota</taxon>
        <taxon>Alphaproteobacteria</taxon>
        <taxon>Hyphomicrobiales</taxon>
        <taxon>Afifellaceae</taxon>
        <taxon>Faunimonas</taxon>
    </lineage>
</organism>
<keyword evidence="4 8" id="KW-0812">Transmembrane</keyword>
<keyword evidence="2" id="KW-0813">Transport</keyword>
<feature type="region of interest" description="Disordered" evidence="7">
    <location>
        <begin position="541"/>
        <end position="570"/>
    </location>
</feature>
<feature type="transmembrane region" description="Helical" evidence="8">
    <location>
        <begin position="89"/>
        <end position="108"/>
    </location>
</feature>
<evidence type="ECO:0000256" key="4">
    <source>
        <dbReference type="ARBA" id="ARBA00022692"/>
    </source>
</evidence>
<feature type="transmembrane region" description="Helical" evidence="8">
    <location>
        <begin position="147"/>
        <end position="165"/>
    </location>
</feature>
<feature type="domain" description="Major facilitator superfamily (MFS) profile" evidence="9">
    <location>
        <begin position="24"/>
        <end position="500"/>
    </location>
</feature>
<dbReference type="InterPro" id="IPR036259">
    <property type="entry name" value="MFS_trans_sf"/>
</dbReference>
<accession>A0A1H9FVD5</accession>
<feature type="transmembrane region" description="Helical" evidence="8">
    <location>
        <begin position="314"/>
        <end position="336"/>
    </location>
</feature>
<evidence type="ECO:0000256" key="6">
    <source>
        <dbReference type="ARBA" id="ARBA00023136"/>
    </source>
</evidence>
<dbReference type="InterPro" id="IPR020846">
    <property type="entry name" value="MFS_dom"/>
</dbReference>
<feature type="transmembrane region" description="Helical" evidence="8">
    <location>
        <begin position="470"/>
        <end position="495"/>
    </location>
</feature>
<evidence type="ECO:0000256" key="5">
    <source>
        <dbReference type="ARBA" id="ARBA00022989"/>
    </source>
</evidence>
<feature type="transmembrane region" description="Helical" evidence="8">
    <location>
        <begin position="374"/>
        <end position="397"/>
    </location>
</feature>
<keyword evidence="3" id="KW-1003">Cell membrane</keyword>
<feature type="transmembrane region" description="Helical" evidence="8">
    <location>
        <begin position="177"/>
        <end position="197"/>
    </location>
</feature>
<evidence type="ECO:0000256" key="8">
    <source>
        <dbReference type="SAM" id="Phobius"/>
    </source>
</evidence>
<feature type="transmembrane region" description="Helical" evidence="8">
    <location>
        <begin position="409"/>
        <end position="428"/>
    </location>
</feature>
<reference evidence="10 11" key="1">
    <citation type="submission" date="2016-10" db="EMBL/GenBank/DDBJ databases">
        <authorList>
            <person name="de Groot N.N."/>
        </authorList>
    </citation>
    <scope>NUCLEOTIDE SEQUENCE [LARGE SCALE GENOMIC DNA]</scope>
    <source>
        <strain evidence="10 11">A52C2</strain>
    </source>
</reference>